<sequence length="155" mass="17347">MQSRQTSQSSKAPSDLGKTADSCVVLLLCLCTLRCVALCCAVQDKYYPWRGVDAVQVAKVVRVADRLFGFPLFAQLVQLPFQHRDFAMVVSCGSDSFIHPFTDAYTMINIHMDAKHVTLCVQMQIDGNEAISSPTPRYLQPFRSSRRRIASTAKR</sequence>
<protein>
    <submittedName>
        <fullName evidence="1">Uncharacterized protein</fullName>
    </submittedName>
</protein>
<proteinExistence type="predicted"/>
<organism evidence="1 2">
    <name type="scientific">Coniella lustricola</name>
    <dbReference type="NCBI Taxonomy" id="2025994"/>
    <lineage>
        <taxon>Eukaryota</taxon>
        <taxon>Fungi</taxon>
        <taxon>Dikarya</taxon>
        <taxon>Ascomycota</taxon>
        <taxon>Pezizomycotina</taxon>
        <taxon>Sordariomycetes</taxon>
        <taxon>Sordariomycetidae</taxon>
        <taxon>Diaporthales</taxon>
        <taxon>Schizoparmaceae</taxon>
        <taxon>Coniella</taxon>
    </lineage>
</organism>
<dbReference type="EMBL" id="KZ678398">
    <property type="protein sequence ID" value="PSR94445.1"/>
    <property type="molecule type" value="Genomic_DNA"/>
</dbReference>
<keyword evidence="2" id="KW-1185">Reference proteome</keyword>
<evidence type="ECO:0000313" key="2">
    <source>
        <dbReference type="Proteomes" id="UP000241462"/>
    </source>
</evidence>
<dbReference type="AlphaFoldDB" id="A0A2T3AFE0"/>
<reference evidence="1 2" key="1">
    <citation type="journal article" date="2018" name="Mycol. Prog.">
        <title>Coniella lustricola, a new species from submerged detritus.</title>
        <authorList>
            <person name="Raudabaugh D.B."/>
            <person name="Iturriaga T."/>
            <person name="Carver A."/>
            <person name="Mondo S."/>
            <person name="Pangilinan J."/>
            <person name="Lipzen A."/>
            <person name="He G."/>
            <person name="Amirebrahimi M."/>
            <person name="Grigoriev I.V."/>
            <person name="Miller A.N."/>
        </authorList>
    </citation>
    <scope>NUCLEOTIDE SEQUENCE [LARGE SCALE GENOMIC DNA]</scope>
    <source>
        <strain evidence="1 2">B22-T-1</strain>
    </source>
</reference>
<name>A0A2T3AFE0_9PEZI</name>
<evidence type="ECO:0000313" key="1">
    <source>
        <dbReference type="EMBL" id="PSR94445.1"/>
    </source>
</evidence>
<gene>
    <name evidence="1" type="ORF">BD289DRAFT_427531</name>
</gene>
<dbReference type="Proteomes" id="UP000241462">
    <property type="component" value="Unassembled WGS sequence"/>
</dbReference>
<dbReference type="InParanoid" id="A0A2T3AFE0"/>
<accession>A0A2T3AFE0</accession>